<sequence length="1094" mass="123347">MNMLLSDKAHYESHLEEYIVSKLKAQGWLVGESKNYDTDTALYTEDLIGWIKDTQPEKWDNLFNNNGENTEKTIVSRLVAEIERTDNISVFRKGFKMAGAGTGGIIHLTETAPEDKRNETTIKNYKANRLRVVPQLKYNPTRDFRIDLVFFINGLPMATVEIKTDFNQSIDAAKDQYRQDRKPIDPKTNRKEPLLLSKRGAIVHFALSDSEIYMTTCLDGDNTFFLPFNKGNDGHAGNPPVGEDGEYPVAYFWDYICQPDNWLKIFHDFVYIEKKKKADLTGKYTVQERLIFPRYHQFDAVLKMLNDAKTNGVGFNYLCEHSAGSGKTSTIAWTSHGLIRLRQDDGTAYFNSVIVVTDRTVLDDQLQEAIKQIDHQKGLIATISRENKENGGGTKSKQLENALISGTPIIVVTIQTFPHVMEAILTENSLSDRRYAIIVDEAHTSQTGSTASKLQATLALKSSAELEKLSVEELLAQVQKARGNIKNISHFAFTATPKHSTYMLFGRTKDGKPATDDNLPLPFHLYTMRQAIEEGFILDVLKGYVPYKTAFKLGGEAVDNDQRVESKGARRALARWMSLHATNVTQKVQFIVQHFHHNVAHLLNSQAKAMIVTSSRPAAIRYKLALEKYINENPEYSQYRVLVAFSGTIKGSAVKHDDDTDAHDIFNFSDDIEFSEKSLNEDNPCADLRDSFDRPEYRLMVVANKFQTGFDQPKLCAMYLDKKIANPVEVVQTLSRLNRTTTGKDQTFIIDFVNDPEWIRTCFKQYDSGAEMYNIQDPNVVYTIKDTLDELELYDEDDLEAFKKAKFKTIRDLTKDAHDHNQHKALYQATDKPTRLFNSKLKNLKEAIDAQEELHQKARKDGNASGQSQAELERKILDVELKKLLNFKNDLLKFGRIYSYIAQIIDFADPELENFAAFSKLVGKRLNGIAAKEVDISGLVLTGYGIFKKKDGETEGDAEGEISTVPVVPITGSGSTDPTPTALFYLQEVIDRISAAFGDISTRYEQAVFINHLAAILRENEVVMAQVENNPKEVALQGNLPTAVTSAIIQAMASHQQLSAHLLKTDSQAMQNILLALYQMLKDGETLDVEKMKG</sequence>
<dbReference type="RefSeq" id="WP_024437639.1">
    <property type="nucleotide sequence ID" value="NZ_CM125926.1"/>
</dbReference>
<dbReference type="SUPFAM" id="SSF52540">
    <property type="entry name" value="P-loop containing nucleoside triphosphate hydrolases"/>
    <property type="match status" value="1"/>
</dbReference>
<keyword evidence="2" id="KW-0540">Nuclease</keyword>
<dbReference type="SMART" id="SM00487">
    <property type="entry name" value="DEXDc"/>
    <property type="match status" value="1"/>
</dbReference>
<dbReference type="InterPro" id="IPR007409">
    <property type="entry name" value="Restrct_endonuc_type1_HsdR_N"/>
</dbReference>
<dbReference type="Gene3D" id="3.90.1570.50">
    <property type="match status" value="1"/>
</dbReference>
<evidence type="ECO:0000313" key="3">
    <source>
        <dbReference type="Proteomes" id="UP000051449"/>
    </source>
</evidence>
<dbReference type="InterPro" id="IPR014001">
    <property type="entry name" value="Helicase_ATP-bd"/>
</dbReference>
<reference evidence="2 3" key="1">
    <citation type="submission" date="2015-10" db="EMBL/GenBank/DDBJ databases">
        <title>The utility of whole genome sequencing in characterizing Acinetobacter epidemiology and analyzing hospital outbreaks.</title>
        <authorList>
            <person name="Ozer E.A."/>
            <person name="Fitzpatrick M.A."/>
            <person name="Hauser A.R."/>
        </authorList>
    </citation>
    <scope>NUCLEOTIDE SEQUENCE [LARGE SCALE GENOMIC DNA]</scope>
    <source>
        <strain evidence="2 3">ABBL072</strain>
    </source>
</reference>
<dbReference type="GO" id="GO:0003677">
    <property type="term" value="F:DNA binding"/>
    <property type="evidence" value="ECO:0007669"/>
    <property type="project" value="UniProtKB-KW"/>
</dbReference>
<dbReference type="Pfam" id="PF18766">
    <property type="entry name" value="SWI2_SNF2"/>
    <property type="match status" value="1"/>
</dbReference>
<dbReference type="PANTHER" id="PTHR42927:SF1">
    <property type="entry name" value="HELICASE SUPERFAMILY 1 AND 2 DOMAIN-CONTAINING PROTEIN"/>
    <property type="match status" value="1"/>
</dbReference>
<dbReference type="KEGG" id="abau:IX87_19730"/>
<evidence type="ECO:0000259" key="1">
    <source>
        <dbReference type="SMART" id="SM00487"/>
    </source>
</evidence>
<keyword evidence="2" id="KW-0378">Hydrolase</keyword>
<dbReference type="AlphaFoldDB" id="A0AAP1FE19"/>
<keyword evidence="2" id="KW-0255">Endonuclease</keyword>
<proteinExistence type="predicted"/>
<dbReference type="InterPro" id="IPR027417">
    <property type="entry name" value="P-loop_NTPase"/>
</dbReference>
<dbReference type="Proteomes" id="UP000051449">
    <property type="component" value="Unassembled WGS sequence"/>
</dbReference>
<dbReference type="GO" id="GO:0009035">
    <property type="term" value="F:type I site-specific deoxyribonuclease activity"/>
    <property type="evidence" value="ECO:0007669"/>
    <property type="project" value="UniProtKB-EC"/>
</dbReference>
<name>A0AAP1FE19_ACIBA</name>
<dbReference type="GO" id="GO:0005524">
    <property type="term" value="F:ATP binding"/>
    <property type="evidence" value="ECO:0007669"/>
    <property type="project" value="UniProtKB-KW"/>
</dbReference>
<dbReference type="EMBL" id="LLGC01000011">
    <property type="protein sequence ID" value="KQE12737.1"/>
    <property type="molecule type" value="Genomic_DNA"/>
</dbReference>
<dbReference type="PANTHER" id="PTHR42927">
    <property type="entry name" value="HELICASE SUPERFAMILY 1 AND 2 DOMAIN-CONTAINING PROTEIN"/>
    <property type="match status" value="1"/>
</dbReference>
<dbReference type="Gene3D" id="3.40.50.300">
    <property type="entry name" value="P-loop containing nucleotide triphosphate hydrolases"/>
    <property type="match status" value="2"/>
</dbReference>
<dbReference type="Pfam" id="PF22679">
    <property type="entry name" value="T1R_D3-like"/>
    <property type="match status" value="1"/>
</dbReference>
<protein>
    <submittedName>
        <fullName evidence="2">Restriction endonuclease</fullName>
    </submittedName>
</protein>
<dbReference type="InterPro" id="IPR055180">
    <property type="entry name" value="HsdR_RecA-like_helicase_dom_2"/>
</dbReference>
<dbReference type="KEGG" id="abk:LX00_08960"/>
<organism evidence="2 3">
    <name type="scientific">Acinetobacter baumannii</name>
    <dbReference type="NCBI Taxonomy" id="470"/>
    <lineage>
        <taxon>Bacteria</taxon>
        <taxon>Pseudomonadati</taxon>
        <taxon>Pseudomonadota</taxon>
        <taxon>Gammaproteobacteria</taxon>
        <taxon>Moraxellales</taxon>
        <taxon>Moraxellaceae</taxon>
        <taxon>Acinetobacter</taxon>
        <taxon>Acinetobacter calcoaceticus/baumannii complex</taxon>
    </lineage>
</organism>
<dbReference type="InterPro" id="IPR040980">
    <property type="entry name" value="SWI2_SNF2"/>
</dbReference>
<accession>A0AAP1FE19</accession>
<feature type="domain" description="Helicase ATP-binding" evidence="1">
    <location>
        <begin position="289"/>
        <end position="524"/>
    </location>
</feature>
<comment type="caution">
    <text evidence="2">The sequence shown here is derived from an EMBL/GenBank/DDBJ whole genome shotgun (WGS) entry which is preliminary data.</text>
</comment>
<gene>
    <name evidence="2" type="ORF">APD33_04230</name>
</gene>
<evidence type="ECO:0000313" key="2">
    <source>
        <dbReference type="EMBL" id="KQE12737.1"/>
    </source>
</evidence>
<dbReference type="Pfam" id="PF04313">
    <property type="entry name" value="HSDR_N"/>
    <property type="match status" value="1"/>
</dbReference>
<dbReference type="GO" id="GO:0009307">
    <property type="term" value="P:DNA restriction-modification system"/>
    <property type="evidence" value="ECO:0007669"/>
    <property type="project" value="UniProtKB-KW"/>
</dbReference>